<keyword evidence="1" id="KW-1133">Transmembrane helix</keyword>
<keyword evidence="2" id="KW-1185">Reference proteome</keyword>
<name>A0A7E4UWT3_PANRE</name>
<evidence type="ECO:0000313" key="3">
    <source>
        <dbReference type="WBParaSite" id="Pan_g13561.t1"/>
    </source>
</evidence>
<proteinExistence type="predicted"/>
<feature type="transmembrane region" description="Helical" evidence="1">
    <location>
        <begin position="31"/>
        <end position="58"/>
    </location>
</feature>
<reference evidence="2" key="1">
    <citation type="journal article" date="2013" name="Genetics">
        <title>The draft genome and transcriptome of Panagrellus redivivus are shaped by the harsh demands of a free-living lifestyle.</title>
        <authorList>
            <person name="Srinivasan J."/>
            <person name="Dillman A.R."/>
            <person name="Macchietto M.G."/>
            <person name="Heikkinen L."/>
            <person name="Lakso M."/>
            <person name="Fracchia K.M."/>
            <person name="Antoshechkin I."/>
            <person name="Mortazavi A."/>
            <person name="Wong G."/>
            <person name="Sternberg P.W."/>
        </authorList>
    </citation>
    <scope>NUCLEOTIDE SEQUENCE [LARGE SCALE GENOMIC DNA]</scope>
    <source>
        <strain evidence="2">MT8872</strain>
    </source>
</reference>
<keyword evidence="1" id="KW-0812">Transmembrane</keyword>
<evidence type="ECO:0000256" key="1">
    <source>
        <dbReference type="SAM" id="Phobius"/>
    </source>
</evidence>
<protein>
    <submittedName>
        <fullName evidence="3">Secreted protein</fullName>
    </submittedName>
</protein>
<accession>A0A7E4UWT3</accession>
<dbReference type="WBParaSite" id="Pan_g13561.t1">
    <property type="protein sequence ID" value="Pan_g13561.t1"/>
    <property type="gene ID" value="Pan_g13561"/>
</dbReference>
<evidence type="ECO:0000313" key="2">
    <source>
        <dbReference type="Proteomes" id="UP000492821"/>
    </source>
</evidence>
<sequence length="152" mass="16128">MMAAAVVGMFIMVETVEEGIIAMWTMGVTTAILIMEATIMAASTVTIMAVSVATITIAEDPCVSLSHLFSFLKIKQLEEASAVHPSLISVPLSELQPPYSLTTAFRMPISATFTVLDGAAKDSKPGTTIGAAQIGTITTTVPLVDDWDLLWH</sequence>
<dbReference type="Proteomes" id="UP000492821">
    <property type="component" value="Unassembled WGS sequence"/>
</dbReference>
<organism evidence="2 3">
    <name type="scientific">Panagrellus redivivus</name>
    <name type="common">Microworm</name>
    <dbReference type="NCBI Taxonomy" id="6233"/>
    <lineage>
        <taxon>Eukaryota</taxon>
        <taxon>Metazoa</taxon>
        <taxon>Ecdysozoa</taxon>
        <taxon>Nematoda</taxon>
        <taxon>Chromadorea</taxon>
        <taxon>Rhabditida</taxon>
        <taxon>Tylenchina</taxon>
        <taxon>Panagrolaimomorpha</taxon>
        <taxon>Panagrolaimoidea</taxon>
        <taxon>Panagrolaimidae</taxon>
        <taxon>Panagrellus</taxon>
    </lineage>
</organism>
<reference evidence="3" key="2">
    <citation type="submission" date="2020-10" db="UniProtKB">
        <authorList>
            <consortium name="WormBaseParasite"/>
        </authorList>
    </citation>
    <scope>IDENTIFICATION</scope>
</reference>
<keyword evidence="1" id="KW-0472">Membrane</keyword>
<dbReference type="AlphaFoldDB" id="A0A7E4UWT3"/>